<dbReference type="PANTHER" id="PTHR31110">
    <property type="entry name" value="PESTICIDAL CRYSTAL CRY8BA PROTEIN"/>
    <property type="match status" value="1"/>
</dbReference>
<keyword evidence="3" id="KW-1185">Reference proteome</keyword>
<feature type="chain" id="PRO_5017426397" evidence="1">
    <location>
        <begin position="18"/>
        <end position="155"/>
    </location>
</feature>
<dbReference type="AlphaFoldDB" id="A0A392NIM3"/>
<protein>
    <submittedName>
        <fullName evidence="2">Uncharacterized protein</fullName>
    </submittedName>
</protein>
<accession>A0A392NIM3</accession>
<dbReference type="PANTHER" id="PTHR31110:SF2">
    <property type="entry name" value="PESTICIDAL CRYSTAL CRY8BA PROTEIN"/>
    <property type="match status" value="1"/>
</dbReference>
<proteinExistence type="predicted"/>
<feature type="non-terminal residue" evidence="2">
    <location>
        <position position="155"/>
    </location>
</feature>
<reference evidence="2 3" key="1">
    <citation type="journal article" date="2018" name="Front. Plant Sci.">
        <title>Red Clover (Trifolium pratense) and Zigzag Clover (T. medium) - A Picture of Genomic Similarities and Differences.</title>
        <authorList>
            <person name="Dluhosova J."/>
            <person name="Istvanek J."/>
            <person name="Nedelnik J."/>
            <person name="Repkova J."/>
        </authorList>
    </citation>
    <scope>NUCLEOTIDE SEQUENCE [LARGE SCALE GENOMIC DNA]</scope>
    <source>
        <strain evidence="3">cv. 10/8</strain>
        <tissue evidence="2">Leaf</tissue>
    </source>
</reference>
<evidence type="ECO:0000256" key="1">
    <source>
        <dbReference type="SAM" id="SignalP"/>
    </source>
</evidence>
<keyword evidence="1" id="KW-0732">Signal</keyword>
<dbReference type="EMBL" id="LXQA010038967">
    <property type="protein sequence ID" value="MCH98958.1"/>
    <property type="molecule type" value="Genomic_DNA"/>
</dbReference>
<comment type="caution">
    <text evidence="2">The sequence shown here is derived from an EMBL/GenBank/DDBJ whole genome shotgun (WGS) entry which is preliminary data.</text>
</comment>
<dbReference type="Proteomes" id="UP000265520">
    <property type="component" value="Unassembled WGS sequence"/>
</dbReference>
<name>A0A392NIM3_9FABA</name>
<evidence type="ECO:0000313" key="2">
    <source>
        <dbReference type="EMBL" id="MCH98958.1"/>
    </source>
</evidence>
<evidence type="ECO:0000313" key="3">
    <source>
        <dbReference type="Proteomes" id="UP000265520"/>
    </source>
</evidence>
<organism evidence="2 3">
    <name type="scientific">Trifolium medium</name>
    <dbReference type="NCBI Taxonomy" id="97028"/>
    <lineage>
        <taxon>Eukaryota</taxon>
        <taxon>Viridiplantae</taxon>
        <taxon>Streptophyta</taxon>
        <taxon>Embryophyta</taxon>
        <taxon>Tracheophyta</taxon>
        <taxon>Spermatophyta</taxon>
        <taxon>Magnoliopsida</taxon>
        <taxon>eudicotyledons</taxon>
        <taxon>Gunneridae</taxon>
        <taxon>Pentapetalae</taxon>
        <taxon>rosids</taxon>
        <taxon>fabids</taxon>
        <taxon>Fabales</taxon>
        <taxon>Fabaceae</taxon>
        <taxon>Papilionoideae</taxon>
        <taxon>50 kb inversion clade</taxon>
        <taxon>NPAAA clade</taxon>
        <taxon>Hologalegina</taxon>
        <taxon>IRL clade</taxon>
        <taxon>Trifolieae</taxon>
        <taxon>Trifolium</taxon>
    </lineage>
</organism>
<feature type="signal peptide" evidence="1">
    <location>
        <begin position="1"/>
        <end position="17"/>
    </location>
</feature>
<sequence length="155" mass="17383">MTIVILRLASLLKDCGSVAETVAYDLVLEVAMKVQGFQQRNLLLHGPWKWLLTEFASYYGVSEIYTKLRYLSYVMDVATPTADCLNLVYNLLAPVVMKGNSKTSLSHQENRILGETKDEIEQILTLTFENYKSLDESSFSGIVEVFRPASGHTAP</sequence>